<dbReference type="InterPro" id="IPR029492">
    <property type="entry name" value="DUF4435"/>
</dbReference>
<dbReference type="RefSeq" id="WP_094290822.1">
    <property type="nucleotide sequence ID" value="NZ_NOIG01000011.1"/>
</dbReference>
<dbReference type="Proteomes" id="UP000215441">
    <property type="component" value="Unassembled WGS sequence"/>
</dbReference>
<proteinExistence type="predicted"/>
<evidence type="ECO:0000259" key="2">
    <source>
        <dbReference type="Pfam" id="PF14491"/>
    </source>
</evidence>
<name>A0A235EHR7_9BURK</name>
<dbReference type="SUPFAM" id="SSF52540">
    <property type="entry name" value="P-loop containing nucleoside triphosphate hydrolases"/>
    <property type="match status" value="1"/>
</dbReference>
<sequence>MTEIIQEIQMKEVTFPPSISAPGQPVLLKCQTSIVVIGANGAGKSRLGGWLELKGPQKAKIHRITAQRSLVFPESTSPISYKAAEEAFHWAPRPVNWDEQTYESNKSQLRLNARYGKSSNLETAPLNDFEKLLTLLFSDSYTKLLEHEAQQRRSDVLVPLPENLLRKVQTVWESVLPHRKLQFLSGEVRALPTGSEEMGYPARAMSDGERVIFYLIAQCLCARDESIIVVDEPEIHLHKAIQDTLWNAIEKARPDCTFVYLTHDLMFAADRIGAVKVCLKDYLNGEFNWFCIESQDSIPEDIYLEVLGSRKPVLFVEGSSNSYDLEIYQLTYPQFSIKPVGSCASVLAATKVFRSLRDLHRIECFGMIDRDYLSQEQLQAYASSGIFTPLVAEIENLYLAPGIIKAVANQLLLDPELVFESVKEFIIDEFQRNIHTHALDATRHIVNLKLGQFGSKDASIEDYSNALQNHIKQIDTMKIYNTALQEANHLVSERDYDGIIRAFNRKDLTKKITRFFNIKQEAYIDKVREMTKRDFGNIPLHFSEFLPKIKINP</sequence>
<dbReference type="Gene3D" id="3.40.50.300">
    <property type="entry name" value="P-loop containing nucleotide triphosphate hydrolases"/>
    <property type="match status" value="1"/>
</dbReference>
<dbReference type="PANTHER" id="PTHR43581:SF2">
    <property type="entry name" value="EXCINUCLEASE ATPASE SUBUNIT"/>
    <property type="match status" value="1"/>
</dbReference>
<organism evidence="3 4">
    <name type="scientific">Acidovorax kalamii</name>
    <dbReference type="NCBI Taxonomy" id="2004485"/>
    <lineage>
        <taxon>Bacteria</taxon>
        <taxon>Pseudomonadati</taxon>
        <taxon>Pseudomonadota</taxon>
        <taxon>Betaproteobacteria</taxon>
        <taxon>Burkholderiales</taxon>
        <taxon>Comamonadaceae</taxon>
        <taxon>Acidovorax</taxon>
    </lineage>
</organism>
<accession>A0A235EHR7</accession>
<feature type="domain" description="ATPase AAA-type core" evidence="1">
    <location>
        <begin position="201"/>
        <end position="265"/>
    </location>
</feature>
<dbReference type="Pfam" id="PF13304">
    <property type="entry name" value="AAA_21"/>
    <property type="match status" value="1"/>
</dbReference>
<dbReference type="OrthoDB" id="5468457at2"/>
<dbReference type="AlphaFoldDB" id="A0A235EHR7"/>
<keyword evidence="4" id="KW-1185">Reference proteome</keyword>
<dbReference type="EMBL" id="NOIG01000011">
    <property type="protein sequence ID" value="OYD48582.1"/>
    <property type="molecule type" value="Genomic_DNA"/>
</dbReference>
<evidence type="ECO:0008006" key="5">
    <source>
        <dbReference type="Google" id="ProtNLM"/>
    </source>
</evidence>
<dbReference type="InterPro" id="IPR027417">
    <property type="entry name" value="P-loop_NTPase"/>
</dbReference>
<evidence type="ECO:0000313" key="4">
    <source>
        <dbReference type="Proteomes" id="UP000215441"/>
    </source>
</evidence>
<dbReference type="GO" id="GO:0016887">
    <property type="term" value="F:ATP hydrolysis activity"/>
    <property type="evidence" value="ECO:0007669"/>
    <property type="project" value="InterPro"/>
</dbReference>
<dbReference type="InterPro" id="IPR051396">
    <property type="entry name" value="Bact_Antivir_Def_Nuclease"/>
</dbReference>
<comment type="caution">
    <text evidence="3">The sequence shown here is derived from an EMBL/GenBank/DDBJ whole genome shotgun (WGS) entry which is preliminary data.</text>
</comment>
<dbReference type="InterPro" id="IPR003959">
    <property type="entry name" value="ATPase_AAA_core"/>
</dbReference>
<dbReference type="Pfam" id="PF14491">
    <property type="entry name" value="DUF4435"/>
    <property type="match status" value="1"/>
</dbReference>
<feature type="domain" description="DUF4435" evidence="2">
    <location>
        <begin position="310"/>
        <end position="513"/>
    </location>
</feature>
<dbReference type="PANTHER" id="PTHR43581">
    <property type="entry name" value="ATP/GTP PHOSPHATASE"/>
    <property type="match status" value="1"/>
</dbReference>
<evidence type="ECO:0000259" key="1">
    <source>
        <dbReference type="Pfam" id="PF13304"/>
    </source>
</evidence>
<reference evidence="3 4" key="1">
    <citation type="submission" date="2017-07" db="EMBL/GenBank/DDBJ databases">
        <title>Acidovorax KNDSW TSA 6 genome sequence and assembly.</title>
        <authorList>
            <person name="Mayilraj S."/>
        </authorList>
    </citation>
    <scope>NUCLEOTIDE SEQUENCE [LARGE SCALE GENOMIC DNA]</scope>
    <source>
        <strain evidence="3 4">KNDSW-TSA6</strain>
    </source>
</reference>
<protein>
    <recommendedName>
        <fullName evidence="5">ATPase AAA-type core domain-containing protein</fullName>
    </recommendedName>
</protein>
<dbReference type="GO" id="GO:0005524">
    <property type="term" value="F:ATP binding"/>
    <property type="evidence" value="ECO:0007669"/>
    <property type="project" value="InterPro"/>
</dbReference>
<gene>
    <name evidence="3" type="ORF">CBY09_17225</name>
</gene>
<evidence type="ECO:0000313" key="3">
    <source>
        <dbReference type="EMBL" id="OYD48582.1"/>
    </source>
</evidence>